<evidence type="ECO:0000313" key="2">
    <source>
        <dbReference type="EMBL" id="KAF1841786.1"/>
    </source>
</evidence>
<evidence type="ECO:0000256" key="1">
    <source>
        <dbReference type="SAM" id="MobiDB-lite"/>
    </source>
</evidence>
<proteinExistence type="predicted"/>
<accession>A0A9P4GA31</accession>
<evidence type="ECO:0000313" key="3">
    <source>
        <dbReference type="Proteomes" id="UP000800039"/>
    </source>
</evidence>
<dbReference type="AlphaFoldDB" id="A0A9P4GA31"/>
<dbReference type="EMBL" id="ML976618">
    <property type="protein sequence ID" value="KAF1841786.1"/>
    <property type="molecule type" value="Genomic_DNA"/>
</dbReference>
<gene>
    <name evidence="2" type="ORF">K460DRAFT_358488</name>
</gene>
<keyword evidence="3" id="KW-1185">Reference proteome</keyword>
<sequence length="213" mass="23647">MPSRGTLQLFKRSSTGLPLNKPPSPPLSFTDLPEYEPETSELPQKSNGVLSLFNPGTFPMHKRCSERIQPSTPPASPIYERPLLAGRSKTAPATCQHRFGSVPEMEYTNMSIKRRKAAHGRVNGMRNSLGLNVLKESADGMITSAAAEPPKLSTTREPASCEETEAMNTATTEPHRRRRSTTGSIDHYYDHDHDHDTVNSPYSSLLLLQAYFH</sequence>
<dbReference type="RefSeq" id="XP_040784349.1">
    <property type="nucleotide sequence ID" value="XM_040932110.1"/>
</dbReference>
<comment type="caution">
    <text evidence="2">The sequence shown here is derived from an EMBL/GenBank/DDBJ whole genome shotgun (WGS) entry which is preliminary data.</text>
</comment>
<dbReference type="GeneID" id="63849362"/>
<feature type="region of interest" description="Disordered" evidence="1">
    <location>
        <begin position="1"/>
        <end position="49"/>
    </location>
</feature>
<feature type="region of interest" description="Disordered" evidence="1">
    <location>
        <begin position="146"/>
        <end position="184"/>
    </location>
</feature>
<dbReference type="Proteomes" id="UP000800039">
    <property type="component" value="Unassembled WGS sequence"/>
</dbReference>
<protein>
    <submittedName>
        <fullName evidence="2">Uncharacterized protein</fullName>
    </submittedName>
</protein>
<organism evidence="2 3">
    <name type="scientific">Cucurbitaria berberidis CBS 394.84</name>
    <dbReference type="NCBI Taxonomy" id="1168544"/>
    <lineage>
        <taxon>Eukaryota</taxon>
        <taxon>Fungi</taxon>
        <taxon>Dikarya</taxon>
        <taxon>Ascomycota</taxon>
        <taxon>Pezizomycotina</taxon>
        <taxon>Dothideomycetes</taxon>
        <taxon>Pleosporomycetidae</taxon>
        <taxon>Pleosporales</taxon>
        <taxon>Pleosporineae</taxon>
        <taxon>Cucurbitariaceae</taxon>
        <taxon>Cucurbitaria</taxon>
    </lineage>
</organism>
<reference evidence="2" key="1">
    <citation type="submission" date="2020-01" db="EMBL/GenBank/DDBJ databases">
        <authorList>
            <consortium name="DOE Joint Genome Institute"/>
            <person name="Haridas S."/>
            <person name="Albert R."/>
            <person name="Binder M."/>
            <person name="Bloem J."/>
            <person name="Labutti K."/>
            <person name="Salamov A."/>
            <person name="Andreopoulos B."/>
            <person name="Baker S.E."/>
            <person name="Barry K."/>
            <person name="Bills G."/>
            <person name="Bluhm B.H."/>
            <person name="Cannon C."/>
            <person name="Castanera R."/>
            <person name="Culley D.E."/>
            <person name="Daum C."/>
            <person name="Ezra D."/>
            <person name="Gonzalez J.B."/>
            <person name="Henrissat B."/>
            <person name="Kuo A."/>
            <person name="Liang C."/>
            <person name="Lipzen A."/>
            <person name="Lutzoni F."/>
            <person name="Magnuson J."/>
            <person name="Mondo S."/>
            <person name="Nolan M."/>
            <person name="Ohm R."/>
            <person name="Pangilinan J."/>
            <person name="Park H.-J."/>
            <person name="Ramirez L."/>
            <person name="Alfaro M."/>
            <person name="Sun H."/>
            <person name="Tritt A."/>
            <person name="Yoshinaga Y."/>
            <person name="Zwiers L.-H."/>
            <person name="Turgeon B.G."/>
            <person name="Goodwin S.B."/>
            <person name="Spatafora J.W."/>
            <person name="Crous P.W."/>
            <person name="Grigoriev I.V."/>
        </authorList>
    </citation>
    <scope>NUCLEOTIDE SEQUENCE</scope>
    <source>
        <strain evidence="2">CBS 394.84</strain>
    </source>
</reference>
<name>A0A9P4GA31_9PLEO</name>